<accession>A0ABD6D9E8</accession>
<dbReference type="AlphaFoldDB" id="A0ABD6D9E8"/>
<dbReference type="EMBL" id="JBHUDM010000002">
    <property type="protein sequence ID" value="MFD1641789.1"/>
    <property type="molecule type" value="Genomic_DNA"/>
</dbReference>
<comment type="caution">
    <text evidence="1">The sequence shown here is derived from an EMBL/GenBank/DDBJ whole genome shotgun (WGS) entry which is preliminary data.</text>
</comment>
<proteinExistence type="predicted"/>
<keyword evidence="2" id="KW-1185">Reference proteome</keyword>
<evidence type="ECO:0000313" key="2">
    <source>
        <dbReference type="Proteomes" id="UP001597052"/>
    </source>
</evidence>
<dbReference type="RefSeq" id="WP_256395830.1">
    <property type="nucleotide sequence ID" value="NZ_JANHDJ010000002.1"/>
</dbReference>
<protein>
    <submittedName>
        <fullName evidence="1">Uncharacterized protein</fullName>
    </submittedName>
</protein>
<dbReference type="Proteomes" id="UP001597052">
    <property type="component" value="Unassembled WGS sequence"/>
</dbReference>
<organism evidence="1 2">
    <name type="scientific">Halohasta litorea</name>
    <dbReference type="NCBI Taxonomy" id="869891"/>
    <lineage>
        <taxon>Archaea</taxon>
        <taxon>Methanobacteriati</taxon>
        <taxon>Methanobacteriota</taxon>
        <taxon>Stenosarchaea group</taxon>
        <taxon>Halobacteria</taxon>
        <taxon>Halobacteriales</taxon>
        <taxon>Haloferacaceae</taxon>
        <taxon>Halohasta</taxon>
    </lineage>
</organism>
<sequence>MVEPGATSDEIREEIFDSFTSRIEESDINEETAETILTETLADDPPQEFSEELIAIVSEDDEA</sequence>
<gene>
    <name evidence="1" type="ORF">ACFSBW_07870</name>
</gene>
<reference evidence="1 2" key="1">
    <citation type="journal article" date="2019" name="Int. J. Syst. Evol. Microbiol.">
        <title>The Global Catalogue of Microorganisms (GCM) 10K type strain sequencing project: providing services to taxonomists for standard genome sequencing and annotation.</title>
        <authorList>
            <consortium name="The Broad Institute Genomics Platform"/>
            <consortium name="The Broad Institute Genome Sequencing Center for Infectious Disease"/>
            <person name="Wu L."/>
            <person name="Ma J."/>
        </authorList>
    </citation>
    <scope>NUCLEOTIDE SEQUENCE [LARGE SCALE GENOMIC DNA]</scope>
    <source>
        <strain evidence="1 2">CGMCC 1.10593</strain>
    </source>
</reference>
<evidence type="ECO:0000313" key="1">
    <source>
        <dbReference type="EMBL" id="MFD1641789.1"/>
    </source>
</evidence>
<name>A0ABD6D9E8_9EURY</name>